<dbReference type="Proteomes" id="UP000663838">
    <property type="component" value="Unassembled WGS sequence"/>
</dbReference>
<name>A0A821YYM3_9BILA</name>
<evidence type="ECO:0000313" key="1">
    <source>
        <dbReference type="EMBL" id="CAF4967935.1"/>
    </source>
</evidence>
<gene>
    <name evidence="1" type="ORF">TOA249_LOCUS34457</name>
</gene>
<accession>A0A821YYM3</accession>
<reference evidence="1" key="1">
    <citation type="submission" date="2021-02" db="EMBL/GenBank/DDBJ databases">
        <authorList>
            <person name="Nowell W R."/>
        </authorList>
    </citation>
    <scope>NUCLEOTIDE SEQUENCE</scope>
</reference>
<sequence length="42" mass="4733">MVPPPTVEMDPAIKAMFDILTQNITQMKVANEAQAERMEQLT</sequence>
<evidence type="ECO:0000313" key="2">
    <source>
        <dbReference type="Proteomes" id="UP000663838"/>
    </source>
</evidence>
<dbReference type="EMBL" id="CAJOBS010020124">
    <property type="protein sequence ID" value="CAF4967935.1"/>
    <property type="molecule type" value="Genomic_DNA"/>
</dbReference>
<feature type="non-terminal residue" evidence="1">
    <location>
        <position position="42"/>
    </location>
</feature>
<proteinExistence type="predicted"/>
<comment type="caution">
    <text evidence="1">The sequence shown here is derived from an EMBL/GenBank/DDBJ whole genome shotgun (WGS) entry which is preliminary data.</text>
</comment>
<organism evidence="1 2">
    <name type="scientific">Rotaria socialis</name>
    <dbReference type="NCBI Taxonomy" id="392032"/>
    <lineage>
        <taxon>Eukaryota</taxon>
        <taxon>Metazoa</taxon>
        <taxon>Spiralia</taxon>
        <taxon>Gnathifera</taxon>
        <taxon>Rotifera</taxon>
        <taxon>Eurotatoria</taxon>
        <taxon>Bdelloidea</taxon>
        <taxon>Philodinida</taxon>
        <taxon>Philodinidae</taxon>
        <taxon>Rotaria</taxon>
    </lineage>
</organism>
<dbReference type="AlphaFoldDB" id="A0A821YYM3"/>
<protein>
    <submittedName>
        <fullName evidence="1">Uncharacterized protein</fullName>
    </submittedName>
</protein>